<keyword evidence="7 9" id="KW-0472">Membrane</keyword>
<evidence type="ECO:0000259" key="10">
    <source>
        <dbReference type="Pfam" id="PF04290"/>
    </source>
</evidence>
<dbReference type="Proteomes" id="UP000280417">
    <property type="component" value="Unassembled WGS sequence"/>
</dbReference>
<dbReference type="InterPro" id="IPR055348">
    <property type="entry name" value="DctQ"/>
</dbReference>
<evidence type="ECO:0000256" key="5">
    <source>
        <dbReference type="ARBA" id="ARBA00022692"/>
    </source>
</evidence>
<dbReference type="PANTHER" id="PTHR35011">
    <property type="entry name" value="2,3-DIKETO-L-GULONATE TRAP TRANSPORTER SMALL PERMEASE PROTEIN YIAM"/>
    <property type="match status" value="1"/>
</dbReference>
<proteinExistence type="inferred from homology"/>
<keyword evidence="3" id="KW-1003">Cell membrane</keyword>
<dbReference type="EMBL" id="QMQA01000315">
    <property type="protein sequence ID" value="RLE10628.1"/>
    <property type="molecule type" value="Genomic_DNA"/>
</dbReference>
<reference evidence="11 12" key="1">
    <citation type="submission" date="2018-06" db="EMBL/GenBank/DDBJ databases">
        <title>Extensive metabolic versatility and redundancy in microbially diverse, dynamic hydrothermal sediments.</title>
        <authorList>
            <person name="Dombrowski N."/>
            <person name="Teske A."/>
            <person name="Baker B.J."/>
        </authorList>
    </citation>
    <scope>NUCLEOTIDE SEQUENCE [LARGE SCALE GENOMIC DNA]</scope>
    <source>
        <strain evidence="11">B3_G15</strain>
    </source>
</reference>
<keyword evidence="4" id="KW-0997">Cell inner membrane</keyword>
<gene>
    <name evidence="11" type="ORF">DRJ04_09105</name>
</gene>
<evidence type="ECO:0000256" key="1">
    <source>
        <dbReference type="ARBA" id="ARBA00004429"/>
    </source>
</evidence>
<evidence type="ECO:0000313" key="11">
    <source>
        <dbReference type="EMBL" id="RLE10628.1"/>
    </source>
</evidence>
<evidence type="ECO:0000256" key="8">
    <source>
        <dbReference type="ARBA" id="ARBA00038436"/>
    </source>
</evidence>
<feature type="domain" description="Tripartite ATP-independent periplasmic transporters DctQ component" evidence="10">
    <location>
        <begin position="31"/>
        <end position="160"/>
    </location>
</feature>
<dbReference type="Pfam" id="PF04290">
    <property type="entry name" value="DctQ"/>
    <property type="match status" value="1"/>
</dbReference>
<evidence type="ECO:0000313" key="12">
    <source>
        <dbReference type="Proteomes" id="UP000280417"/>
    </source>
</evidence>
<sequence>MIKRIITVLGFIDRTVTRWAMRFLACLMGGMTTAIVLAIISRFIVKVSMPWTEEVARYLMIWAAFIGGSLGLKRGVHVGIVFVVNRIPWNLRRWVSLVAKLSVLFFFIVVILEGFRMTMFVSTQLSPVLRISMAWVYSALPVGGILLLFYTVQPLFEDLKNFFGK</sequence>
<feature type="transmembrane region" description="Helical" evidence="9">
    <location>
        <begin position="56"/>
        <end position="73"/>
    </location>
</feature>
<feature type="transmembrane region" description="Helical" evidence="9">
    <location>
        <begin position="94"/>
        <end position="115"/>
    </location>
</feature>
<evidence type="ECO:0000256" key="2">
    <source>
        <dbReference type="ARBA" id="ARBA00022448"/>
    </source>
</evidence>
<feature type="transmembrane region" description="Helical" evidence="9">
    <location>
        <begin position="21"/>
        <end position="44"/>
    </location>
</feature>
<dbReference type="GO" id="GO:0022857">
    <property type="term" value="F:transmembrane transporter activity"/>
    <property type="evidence" value="ECO:0007669"/>
    <property type="project" value="TreeGrafter"/>
</dbReference>
<evidence type="ECO:0000256" key="3">
    <source>
        <dbReference type="ARBA" id="ARBA00022475"/>
    </source>
</evidence>
<evidence type="ECO:0000256" key="9">
    <source>
        <dbReference type="SAM" id="Phobius"/>
    </source>
</evidence>
<keyword evidence="2" id="KW-0813">Transport</keyword>
<feature type="transmembrane region" description="Helical" evidence="9">
    <location>
        <begin position="135"/>
        <end position="156"/>
    </location>
</feature>
<keyword evidence="6 9" id="KW-1133">Transmembrane helix</keyword>
<dbReference type="AlphaFoldDB" id="A0A662D9F6"/>
<dbReference type="PANTHER" id="PTHR35011:SF2">
    <property type="entry name" value="2,3-DIKETO-L-GULONATE TRAP TRANSPORTER SMALL PERMEASE PROTEIN YIAM"/>
    <property type="match status" value="1"/>
</dbReference>
<keyword evidence="5 9" id="KW-0812">Transmembrane</keyword>
<protein>
    <recommendedName>
        <fullName evidence="10">Tripartite ATP-independent periplasmic transporters DctQ component domain-containing protein</fullName>
    </recommendedName>
</protein>
<dbReference type="GO" id="GO:0005886">
    <property type="term" value="C:plasma membrane"/>
    <property type="evidence" value="ECO:0007669"/>
    <property type="project" value="UniProtKB-SubCell"/>
</dbReference>
<accession>A0A662D9F6</accession>
<comment type="caution">
    <text evidence="11">The sequence shown here is derived from an EMBL/GenBank/DDBJ whole genome shotgun (WGS) entry which is preliminary data.</text>
</comment>
<evidence type="ECO:0000256" key="4">
    <source>
        <dbReference type="ARBA" id="ARBA00022519"/>
    </source>
</evidence>
<evidence type="ECO:0000256" key="7">
    <source>
        <dbReference type="ARBA" id="ARBA00023136"/>
    </source>
</evidence>
<comment type="similarity">
    <text evidence="8">Belongs to the TRAP transporter small permease family.</text>
</comment>
<dbReference type="InterPro" id="IPR007387">
    <property type="entry name" value="TRAP_DctQ"/>
</dbReference>
<dbReference type="GO" id="GO:0015740">
    <property type="term" value="P:C4-dicarboxylate transport"/>
    <property type="evidence" value="ECO:0007669"/>
    <property type="project" value="TreeGrafter"/>
</dbReference>
<name>A0A662D9F6_UNCAE</name>
<comment type="subcellular location">
    <subcellularLocation>
        <location evidence="1">Cell inner membrane</location>
        <topology evidence="1">Multi-pass membrane protein</topology>
    </subcellularLocation>
</comment>
<evidence type="ECO:0000256" key="6">
    <source>
        <dbReference type="ARBA" id="ARBA00022989"/>
    </source>
</evidence>
<organism evidence="11 12">
    <name type="scientific">Aerophobetes bacterium</name>
    <dbReference type="NCBI Taxonomy" id="2030807"/>
    <lineage>
        <taxon>Bacteria</taxon>
        <taxon>Candidatus Aerophobota</taxon>
    </lineage>
</organism>